<name>A0ACC0ID52_9ERIC</name>
<reference evidence="1 2" key="1">
    <citation type="journal article" date="2022" name="Plant J.">
        <title>Chromosome-level genome of Camellia lanceoleosa provides a valuable resource for understanding genome evolution and self-incompatibility.</title>
        <authorList>
            <person name="Gong W."/>
            <person name="Xiao S."/>
            <person name="Wang L."/>
            <person name="Liao Z."/>
            <person name="Chang Y."/>
            <person name="Mo W."/>
            <person name="Hu G."/>
            <person name="Li W."/>
            <person name="Zhao G."/>
            <person name="Zhu H."/>
            <person name="Hu X."/>
            <person name="Ji K."/>
            <person name="Xiang X."/>
            <person name="Song Q."/>
            <person name="Yuan D."/>
            <person name="Jin S."/>
            <person name="Zhang L."/>
        </authorList>
    </citation>
    <scope>NUCLEOTIDE SEQUENCE [LARGE SCALE GENOMIC DNA]</scope>
    <source>
        <strain evidence="1">SQ_2022a</strain>
    </source>
</reference>
<protein>
    <submittedName>
        <fullName evidence="1">Wheatwin-2</fullName>
    </submittedName>
</protein>
<evidence type="ECO:0000313" key="1">
    <source>
        <dbReference type="EMBL" id="KAI8022918.1"/>
    </source>
</evidence>
<proteinExistence type="predicted"/>
<dbReference type="Proteomes" id="UP001060215">
    <property type="component" value="Chromosome 6"/>
</dbReference>
<dbReference type="EMBL" id="CM045763">
    <property type="protein sequence ID" value="KAI8022918.1"/>
    <property type="molecule type" value="Genomic_DNA"/>
</dbReference>
<keyword evidence="2" id="KW-1185">Reference proteome</keyword>
<organism evidence="1 2">
    <name type="scientific">Camellia lanceoleosa</name>
    <dbReference type="NCBI Taxonomy" id="1840588"/>
    <lineage>
        <taxon>Eukaryota</taxon>
        <taxon>Viridiplantae</taxon>
        <taxon>Streptophyta</taxon>
        <taxon>Embryophyta</taxon>
        <taxon>Tracheophyta</taxon>
        <taxon>Spermatophyta</taxon>
        <taxon>Magnoliopsida</taxon>
        <taxon>eudicotyledons</taxon>
        <taxon>Gunneridae</taxon>
        <taxon>Pentapetalae</taxon>
        <taxon>asterids</taxon>
        <taxon>Ericales</taxon>
        <taxon>Theaceae</taxon>
        <taxon>Camellia</taxon>
    </lineage>
</organism>
<evidence type="ECO:0000313" key="2">
    <source>
        <dbReference type="Proteomes" id="UP001060215"/>
    </source>
</evidence>
<gene>
    <name evidence="1" type="ORF">LOK49_LG03G01970</name>
</gene>
<comment type="caution">
    <text evidence="1">The sequence shown here is derived from an EMBL/GenBank/DDBJ whole genome shotgun (WGS) entry which is preliminary data.</text>
</comment>
<sequence>MAKIGLSMALIMIFPFLLAFATAQQCVSAYCSTCDANKPLVWQSKYGWTAFCGPVGAHGQASCGKCLRVTNKGTGAQQTVRIVGWASVAMEG</sequence>
<accession>A0ACC0ID52</accession>